<dbReference type="Proteomes" id="UP000548304">
    <property type="component" value="Unassembled WGS sequence"/>
</dbReference>
<organism evidence="1 2">
    <name type="scientific">Actinopolyspora biskrensis</name>
    <dbReference type="NCBI Taxonomy" id="1470178"/>
    <lineage>
        <taxon>Bacteria</taxon>
        <taxon>Bacillati</taxon>
        <taxon>Actinomycetota</taxon>
        <taxon>Actinomycetes</taxon>
        <taxon>Actinopolysporales</taxon>
        <taxon>Actinopolysporaceae</taxon>
        <taxon>Actinopolyspora</taxon>
    </lineage>
</organism>
<dbReference type="EMBL" id="JACBYW010000008">
    <property type="protein sequence ID" value="NYH80713.1"/>
    <property type="molecule type" value="Genomic_DNA"/>
</dbReference>
<protein>
    <submittedName>
        <fullName evidence="1">Uncharacterized protein</fullName>
    </submittedName>
</protein>
<proteinExistence type="predicted"/>
<evidence type="ECO:0000313" key="2">
    <source>
        <dbReference type="Proteomes" id="UP000548304"/>
    </source>
</evidence>
<accession>A0A852ZFF1</accession>
<comment type="caution">
    <text evidence="1">The sequence shown here is derived from an EMBL/GenBank/DDBJ whole genome shotgun (WGS) entry which is preliminary data.</text>
</comment>
<name>A0A852ZFF1_9ACTN</name>
<evidence type="ECO:0000313" key="1">
    <source>
        <dbReference type="EMBL" id="NYH80713.1"/>
    </source>
</evidence>
<sequence length="37" mass="4265">MTNMQVTDNLLPPWARKKSPKTTEVLPLLYLYGMSAR</sequence>
<reference evidence="1 2" key="1">
    <citation type="submission" date="2020-07" db="EMBL/GenBank/DDBJ databases">
        <title>Genomic Encyclopedia of Type Strains, Phase III (KMG-III): the genomes of soil and plant-associated and newly described type strains.</title>
        <authorList>
            <person name="Whitman W."/>
        </authorList>
    </citation>
    <scope>NUCLEOTIDE SEQUENCE [LARGE SCALE GENOMIC DNA]</scope>
    <source>
        <strain evidence="1 2">CECT 8576</strain>
    </source>
</reference>
<dbReference type="AlphaFoldDB" id="A0A852ZFF1"/>
<gene>
    <name evidence="1" type="ORF">FHR84_004079</name>
</gene>
<keyword evidence="2" id="KW-1185">Reference proteome</keyword>